<comment type="caution">
    <text evidence="2">The sequence shown here is derived from an EMBL/GenBank/DDBJ whole genome shotgun (WGS) entry which is preliminary data.</text>
</comment>
<name>A0AA40KEB4_9HYME</name>
<proteinExistence type="predicted"/>
<evidence type="ECO:0000313" key="2">
    <source>
        <dbReference type="EMBL" id="KAK1117208.1"/>
    </source>
</evidence>
<dbReference type="Proteomes" id="UP001177670">
    <property type="component" value="Unassembled WGS sequence"/>
</dbReference>
<evidence type="ECO:0000256" key="1">
    <source>
        <dbReference type="SAM" id="MobiDB-lite"/>
    </source>
</evidence>
<dbReference type="EMBL" id="JAHYIQ010000054">
    <property type="protein sequence ID" value="KAK1117208.1"/>
    <property type="molecule type" value="Genomic_DNA"/>
</dbReference>
<reference evidence="2" key="1">
    <citation type="submission" date="2021-10" db="EMBL/GenBank/DDBJ databases">
        <title>Melipona bicolor Genome sequencing and assembly.</title>
        <authorList>
            <person name="Araujo N.S."/>
            <person name="Arias M.C."/>
        </authorList>
    </citation>
    <scope>NUCLEOTIDE SEQUENCE</scope>
    <source>
        <strain evidence="2">USP_2M_L1-L4_2017</strain>
        <tissue evidence="2">Whole body</tissue>
    </source>
</reference>
<gene>
    <name evidence="2" type="ORF">K0M31_016905</name>
</gene>
<dbReference type="AlphaFoldDB" id="A0AA40KEB4"/>
<protein>
    <submittedName>
        <fullName evidence="2">Uncharacterized protein</fullName>
    </submittedName>
</protein>
<accession>A0AA40KEB4</accession>
<sequence>MDLKDASTLKELPCYSMFISKQITHFKLKSTITMLLARMSNLKKELSLLHSVRFFQSKPKSGKSEAIGVPCKSDDEATSRPSKWKHRQEWKVDGSLLAKRMMALISLRPSAHR</sequence>
<evidence type="ECO:0000313" key="3">
    <source>
        <dbReference type="Proteomes" id="UP001177670"/>
    </source>
</evidence>
<keyword evidence="3" id="KW-1185">Reference proteome</keyword>
<feature type="region of interest" description="Disordered" evidence="1">
    <location>
        <begin position="61"/>
        <end position="84"/>
    </location>
</feature>
<organism evidence="2 3">
    <name type="scientific">Melipona bicolor</name>
    <dbReference type="NCBI Taxonomy" id="60889"/>
    <lineage>
        <taxon>Eukaryota</taxon>
        <taxon>Metazoa</taxon>
        <taxon>Ecdysozoa</taxon>
        <taxon>Arthropoda</taxon>
        <taxon>Hexapoda</taxon>
        <taxon>Insecta</taxon>
        <taxon>Pterygota</taxon>
        <taxon>Neoptera</taxon>
        <taxon>Endopterygota</taxon>
        <taxon>Hymenoptera</taxon>
        <taxon>Apocrita</taxon>
        <taxon>Aculeata</taxon>
        <taxon>Apoidea</taxon>
        <taxon>Anthophila</taxon>
        <taxon>Apidae</taxon>
        <taxon>Melipona</taxon>
    </lineage>
</organism>